<evidence type="ECO:0000256" key="2">
    <source>
        <dbReference type="SAM" id="MobiDB-lite"/>
    </source>
</evidence>
<dbReference type="Proteomes" id="UP001190640">
    <property type="component" value="Chromosome 9"/>
</dbReference>
<accession>A0AA97JY01</accession>
<dbReference type="PANTHER" id="PTHR15715">
    <property type="entry name" value="CENTROSOMAL PROTEIN OF 170 KDA"/>
    <property type="match status" value="1"/>
</dbReference>
<dbReference type="AlphaFoldDB" id="A0AA97JY01"/>
<feature type="compositionally biased region" description="Acidic residues" evidence="2">
    <location>
        <begin position="26"/>
        <end position="41"/>
    </location>
</feature>
<dbReference type="GeneID" id="129336008"/>
<evidence type="ECO:0000313" key="3">
    <source>
        <dbReference type="Proteomes" id="UP001190640"/>
    </source>
</evidence>
<feature type="compositionally biased region" description="Acidic residues" evidence="2">
    <location>
        <begin position="49"/>
        <end position="60"/>
    </location>
</feature>
<sequence length="458" mass="52636">MEAAGMQLPGRRKERAGEVDSPNLELAEEEEEEEEEDEDEEQLRNPGSSDEDEKESDQEMDELRAQVLQLLEELEETREIALKQEEDSLQLQGLLEDERLASAYQAEIFTKQIQRLQAQLHSLKDEYDSLQEGKDAEHERLEQELREVNEENHNLRLDAEEAAALHENEIAGLQEELCRQKAEVERMQHMCNEYELELTSLRAEITMKELGTGDSQPPAELMVVTHYDDRIASASEDVIRLQEELQSWKAQFQDLNEEYQILQESNNIMVHQLERLEAMKYSELPPSRSRSKLDDSPSFVSESEENTQGRVFGNKRNSLHGAGSVSFKSVEIVGYGSEYDEEKHMSMLEEESSSQLLQLQLKTEEEKAEAVQAQQCNQAQEEVRELERKYKVSREEWERLQEELRLCKEEIERLNGNIPAGGRIPAGGLKPIALFVALAGGLLLYPCLKRWSGTSLRT</sequence>
<gene>
    <name evidence="4" type="primary">CCDC136</name>
</gene>
<name>A0AA97JY01_EUBMA</name>
<dbReference type="CTD" id="64753"/>
<keyword evidence="1" id="KW-0175">Coiled coil</keyword>
<proteinExistence type="predicted"/>
<feature type="region of interest" description="Disordered" evidence="2">
    <location>
        <begin position="1"/>
        <end position="63"/>
    </location>
</feature>
<dbReference type="GO" id="GO:0002080">
    <property type="term" value="C:acrosomal membrane"/>
    <property type="evidence" value="ECO:0007669"/>
    <property type="project" value="TreeGrafter"/>
</dbReference>
<feature type="coiled-coil region" evidence="1">
    <location>
        <begin position="231"/>
        <end position="265"/>
    </location>
</feature>
<organism evidence="3 4">
    <name type="scientific">Eublepharis macularius</name>
    <name type="common">Leopard gecko</name>
    <name type="synonym">Cyrtodactylus macularius</name>
    <dbReference type="NCBI Taxonomy" id="481883"/>
    <lineage>
        <taxon>Eukaryota</taxon>
        <taxon>Metazoa</taxon>
        <taxon>Chordata</taxon>
        <taxon>Craniata</taxon>
        <taxon>Vertebrata</taxon>
        <taxon>Euteleostomi</taxon>
        <taxon>Lepidosauria</taxon>
        <taxon>Squamata</taxon>
        <taxon>Bifurcata</taxon>
        <taxon>Gekkota</taxon>
        <taxon>Eublepharidae</taxon>
        <taxon>Eublepharinae</taxon>
        <taxon>Eublepharis</taxon>
    </lineage>
</organism>
<dbReference type="PANTHER" id="PTHR15715:SF26">
    <property type="entry name" value="COILED-COIL DOMAIN-CONTAINING PROTEIN 136"/>
    <property type="match status" value="1"/>
</dbReference>
<protein>
    <submittedName>
        <fullName evidence="4">Coiled-coil domain-containing protein 136 isoform X2</fullName>
    </submittedName>
</protein>
<keyword evidence="3" id="KW-1185">Reference proteome</keyword>
<evidence type="ECO:0000313" key="4">
    <source>
        <dbReference type="RefSeq" id="XP_054844929.1"/>
    </source>
</evidence>
<feature type="coiled-coil region" evidence="1">
    <location>
        <begin position="354"/>
        <end position="417"/>
    </location>
</feature>
<reference evidence="4" key="1">
    <citation type="submission" date="2025-08" db="UniProtKB">
        <authorList>
            <consortium name="RefSeq"/>
        </authorList>
    </citation>
    <scope>IDENTIFICATION</scope>
    <source>
        <tissue evidence="4">Blood</tissue>
    </source>
</reference>
<feature type="compositionally biased region" description="Polar residues" evidence="2">
    <location>
        <begin position="298"/>
        <end position="309"/>
    </location>
</feature>
<evidence type="ECO:0000256" key="1">
    <source>
        <dbReference type="SAM" id="Coils"/>
    </source>
</evidence>
<feature type="region of interest" description="Disordered" evidence="2">
    <location>
        <begin position="284"/>
        <end position="315"/>
    </location>
</feature>
<dbReference type="GO" id="GO:0007338">
    <property type="term" value="P:single fertilization"/>
    <property type="evidence" value="ECO:0007669"/>
    <property type="project" value="TreeGrafter"/>
</dbReference>
<dbReference type="RefSeq" id="XP_054844929.1">
    <property type="nucleotide sequence ID" value="XM_054988954.1"/>
</dbReference>
<dbReference type="InterPro" id="IPR051176">
    <property type="entry name" value="Cent_Immune-Sig_Mod"/>
</dbReference>
<dbReference type="GO" id="GO:0001675">
    <property type="term" value="P:acrosome assembly"/>
    <property type="evidence" value="ECO:0007669"/>
    <property type="project" value="TreeGrafter"/>
</dbReference>